<organism evidence="1">
    <name type="scientific">uncultured marine virus</name>
    <dbReference type="NCBI Taxonomy" id="186617"/>
    <lineage>
        <taxon>Viruses</taxon>
        <taxon>environmental samples</taxon>
    </lineage>
</organism>
<name>A0A0F7L669_9VIRU</name>
<sequence length="81" mass="9946">MTKKYCIKEFRNKHTGNMFFRIYWCRRFLTPWISYKQHYMGGVYSILEFKNFDDADKELNEIINKDKAATGNEYIDIFRRS</sequence>
<reference evidence="1" key="1">
    <citation type="journal article" date="2015" name="Front. Microbiol.">
        <title>Combining genomic sequencing methods to explore viral diversity and reveal potential virus-host interactions.</title>
        <authorList>
            <person name="Chow C.E."/>
            <person name="Winget D.M."/>
            <person name="White R.A.III."/>
            <person name="Hallam S.J."/>
            <person name="Suttle C.A."/>
        </authorList>
    </citation>
    <scope>NUCLEOTIDE SEQUENCE</scope>
    <source>
        <strain evidence="1">Anoxic2_4</strain>
    </source>
</reference>
<reference evidence="1" key="2">
    <citation type="submission" date="2015-03" db="EMBL/GenBank/DDBJ databases">
        <authorList>
            <person name="Chow C.-E.T."/>
            <person name="Winget D.M."/>
            <person name="White R.A.III."/>
            <person name="Hallam S.J."/>
            <person name="Suttle C.A."/>
        </authorList>
    </citation>
    <scope>NUCLEOTIDE SEQUENCE</scope>
    <source>
        <strain evidence="1">Anoxic2_4</strain>
    </source>
</reference>
<evidence type="ECO:0000313" key="1">
    <source>
        <dbReference type="EMBL" id="AKH46992.1"/>
    </source>
</evidence>
<accession>A0A0F7L669</accession>
<protein>
    <submittedName>
        <fullName evidence="1">Uncharacterized protein</fullName>
    </submittedName>
</protein>
<dbReference type="EMBL" id="KR029588">
    <property type="protein sequence ID" value="AKH46992.1"/>
    <property type="molecule type" value="Genomic_DNA"/>
</dbReference>
<proteinExistence type="predicted"/>